<dbReference type="SUPFAM" id="SSF53756">
    <property type="entry name" value="UDP-Glycosyltransferase/glycogen phosphorylase"/>
    <property type="match status" value="1"/>
</dbReference>
<dbReference type="AlphaFoldDB" id="A0A0M0J6B5"/>
<protein>
    <submittedName>
        <fullName evidence="1">Uncharacterized protein</fullName>
    </submittedName>
</protein>
<keyword evidence="2" id="KW-1185">Reference proteome</keyword>
<name>A0A0M0J6B5_9EUKA</name>
<dbReference type="OrthoDB" id="10586963at2759"/>
<sequence>MCERGTEVALFDYACGAEAVLGYCSWILYDKNCERNYAGCVDRFTARFGSRVIGLHGFGAVDAFLEAHAEIRHLYQIKCNNDGLVSKLPHVRNYVHAVFDAGDPYGDVYAKISPCVPGTGPVVPHIVPRQQADGPDLRDELGIPADATVFGRYGGYESFDIEAAREAVLMLAREQVQAAEPATRPIFFIFMNTPPLAEPLAHIIHLERSSDPVRKSAFIRTCDAMLHARSCGETFGLAVAEFSAHNRPVLTSKAKQASVTDSISKARTFRIVSHVSKKQFRVKQL</sequence>
<dbReference type="EMBL" id="JWZX01003306">
    <property type="protein sequence ID" value="KOO22146.1"/>
    <property type="molecule type" value="Genomic_DNA"/>
</dbReference>
<accession>A0A0M0J6B5</accession>
<evidence type="ECO:0000313" key="2">
    <source>
        <dbReference type="Proteomes" id="UP000037460"/>
    </source>
</evidence>
<proteinExistence type="predicted"/>
<comment type="caution">
    <text evidence="1">The sequence shown here is derived from an EMBL/GenBank/DDBJ whole genome shotgun (WGS) entry which is preliminary data.</text>
</comment>
<dbReference type="Proteomes" id="UP000037460">
    <property type="component" value="Unassembled WGS sequence"/>
</dbReference>
<organism evidence="1 2">
    <name type="scientific">Chrysochromulina tobinii</name>
    <dbReference type="NCBI Taxonomy" id="1460289"/>
    <lineage>
        <taxon>Eukaryota</taxon>
        <taxon>Haptista</taxon>
        <taxon>Haptophyta</taxon>
        <taxon>Prymnesiophyceae</taxon>
        <taxon>Prymnesiales</taxon>
        <taxon>Chrysochromulinaceae</taxon>
        <taxon>Chrysochromulina</taxon>
    </lineage>
</organism>
<reference evidence="2" key="1">
    <citation type="journal article" date="2015" name="PLoS Genet.">
        <title>Genome Sequence and Transcriptome Analyses of Chrysochromulina tobin: Metabolic Tools for Enhanced Algal Fitness in the Prominent Order Prymnesiales (Haptophyceae).</title>
        <authorList>
            <person name="Hovde B.T."/>
            <person name="Deodato C.R."/>
            <person name="Hunsperger H.M."/>
            <person name="Ryken S.A."/>
            <person name="Yost W."/>
            <person name="Jha R.K."/>
            <person name="Patterson J."/>
            <person name="Monnat R.J. Jr."/>
            <person name="Barlow S.B."/>
            <person name="Starkenburg S.R."/>
            <person name="Cattolico R.A."/>
        </authorList>
    </citation>
    <scope>NUCLEOTIDE SEQUENCE</scope>
    <source>
        <strain evidence="2">CCMP291</strain>
    </source>
</reference>
<gene>
    <name evidence="1" type="ORF">Ctob_000691</name>
</gene>
<evidence type="ECO:0000313" key="1">
    <source>
        <dbReference type="EMBL" id="KOO22146.1"/>
    </source>
</evidence>
<dbReference type="Gene3D" id="3.40.50.2000">
    <property type="entry name" value="Glycogen Phosphorylase B"/>
    <property type="match status" value="1"/>
</dbReference>